<feature type="transmembrane region" description="Helical" evidence="1">
    <location>
        <begin position="30"/>
        <end position="48"/>
    </location>
</feature>
<dbReference type="AlphaFoldDB" id="A0A286DYP1"/>
<keyword evidence="1" id="KW-0812">Transmembrane</keyword>
<dbReference type="OrthoDB" id="3855413at2"/>
<evidence type="ECO:0000313" key="3">
    <source>
        <dbReference type="Proteomes" id="UP000219072"/>
    </source>
</evidence>
<reference evidence="2 3" key="1">
    <citation type="submission" date="2017-09" db="EMBL/GenBank/DDBJ databases">
        <authorList>
            <person name="Ehlers B."/>
            <person name="Leendertz F.H."/>
        </authorList>
    </citation>
    <scope>NUCLEOTIDE SEQUENCE [LARGE SCALE GENOMIC DNA]</scope>
    <source>
        <strain evidence="2 3">CGMCC 4.7095</strain>
    </source>
</reference>
<gene>
    <name evidence="2" type="ORF">SAMN06297387_112131</name>
</gene>
<feature type="transmembrane region" description="Helical" evidence="1">
    <location>
        <begin position="54"/>
        <end position="73"/>
    </location>
</feature>
<protein>
    <submittedName>
        <fullName evidence="2">Uncharacterized protein</fullName>
    </submittedName>
</protein>
<proteinExistence type="predicted"/>
<dbReference type="EMBL" id="OCNE01000012">
    <property type="protein sequence ID" value="SOD63772.1"/>
    <property type="molecule type" value="Genomic_DNA"/>
</dbReference>
<feature type="transmembrane region" description="Helical" evidence="1">
    <location>
        <begin position="80"/>
        <end position="97"/>
    </location>
</feature>
<organism evidence="2 3">
    <name type="scientific">Streptomyces zhaozhouensis</name>
    <dbReference type="NCBI Taxonomy" id="1300267"/>
    <lineage>
        <taxon>Bacteria</taxon>
        <taxon>Bacillati</taxon>
        <taxon>Actinomycetota</taxon>
        <taxon>Actinomycetes</taxon>
        <taxon>Kitasatosporales</taxon>
        <taxon>Streptomycetaceae</taxon>
        <taxon>Streptomyces</taxon>
    </lineage>
</organism>
<evidence type="ECO:0000313" key="2">
    <source>
        <dbReference type="EMBL" id="SOD63772.1"/>
    </source>
</evidence>
<evidence type="ECO:0000256" key="1">
    <source>
        <dbReference type="SAM" id="Phobius"/>
    </source>
</evidence>
<keyword evidence="3" id="KW-1185">Reference proteome</keyword>
<sequence length="108" mass="10900">MTQAAHRGPVSHTVGLLLNSDGRAHPRENTLASITLVLGLVAAITSVFHGLHMISSWTGLVGLLIGAVSQLVSATTGQRALTVLGLGGAGVGLYLGLSHGGLFPAWPG</sequence>
<dbReference type="RefSeq" id="WP_097232232.1">
    <property type="nucleotide sequence ID" value="NZ_OCNE01000012.1"/>
</dbReference>
<keyword evidence="1" id="KW-1133">Transmembrane helix</keyword>
<name>A0A286DYP1_9ACTN</name>
<dbReference type="Proteomes" id="UP000219072">
    <property type="component" value="Unassembled WGS sequence"/>
</dbReference>
<accession>A0A286DYP1</accession>
<keyword evidence="1" id="KW-0472">Membrane</keyword>